<name>A0A087G3P8_ARAAL</name>
<reference evidence="2" key="1">
    <citation type="journal article" date="2015" name="Nat. Plants">
        <title>Genome expansion of Arabis alpina linked with retrotransposition and reduced symmetric DNA methylation.</title>
        <authorList>
            <person name="Willing E.M."/>
            <person name="Rawat V."/>
            <person name="Mandakova T."/>
            <person name="Maumus F."/>
            <person name="James G.V."/>
            <person name="Nordstroem K.J."/>
            <person name="Becker C."/>
            <person name="Warthmann N."/>
            <person name="Chica C."/>
            <person name="Szarzynska B."/>
            <person name="Zytnicki M."/>
            <person name="Albani M.C."/>
            <person name="Kiefer C."/>
            <person name="Bergonzi S."/>
            <person name="Castaings L."/>
            <person name="Mateos J.L."/>
            <person name="Berns M.C."/>
            <person name="Bujdoso N."/>
            <person name="Piofczyk T."/>
            <person name="de Lorenzo L."/>
            <person name="Barrero-Sicilia C."/>
            <person name="Mateos I."/>
            <person name="Piednoel M."/>
            <person name="Hagmann J."/>
            <person name="Chen-Min-Tao R."/>
            <person name="Iglesias-Fernandez R."/>
            <person name="Schuster S.C."/>
            <person name="Alonso-Blanco C."/>
            <person name="Roudier F."/>
            <person name="Carbonero P."/>
            <person name="Paz-Ares J."/>
            <person name="Davis S.J."/>
            <person name="Pecinka A."/>
            <person name="Quesneville H."/>
            <person name="Colot V."/>
            <person name="Lysak M.A."/>
            <person name="Weigel D."/>
            <person name="Coupland G."/>
            <person name="Schneeberger K."/>
        </authorList>
    </citation>
    <scope>NUCLEOTIDE SEQUENCE [LARGE SCALE GENOMIC DNA]</scope>
    <source>
        <strain evidence="2">cv. Pajares</strain>
    </source>
</reference>
<accession>A0A087G3P8</accession>
<sequence length="95" mass="11183">MAHSLTSLAVFQSTTHKEMVRSLHVYGSMEIEREFLFEKKSCYVEKETKPLFCLEGFRRPEISKGSVLCGTWRCIFVFRFNHGLPRFPYLLCISR</sequence>
<protein>
    <submittedName>
        <fullName evidence="1">Uncharacterized protein</fullName>
    </submittedName>
</protein>
<organism evidence="1 2">
    <name type="scientific">Arabis alpina</name>
    <name type="common">Alpine rock-cress</name>
    <dbReference type="NCBI Taxonomy" id="50452"/>
    <lineage>
        <taxon>Eukaryota</taxon>
        <taxon>Viridiplantae</taxon>
        <taxon>Streptophyta</taxon>
        <taxon>Embryophyta</taxon>
        <taxon>Tracheophyta</taxon>
        <taxon>Spermatophyta</taxon>
        <taxon>Magnoliopsida</taxon>
        <taxon>eudicotyledons</taxon>
        <taxon>Gunneridae</taxon>
        <taxon>Pentapetalae</taxon>
        <taxon>rosids</taxon>
        <taxon>malvids</taxon>
        <taxon>Brassicales</taxon>
        <taxon>Brassicaceae</taxon>
        <taxon>Arabideae</taxon>
        <taxon>Arabis</taxon>
    </lineage>
</organism>
<dbReference type="Gramene" id="KFK24500">
    <property type="protein sequence ID" value="KFK24500"/>
    <property type="gene ID" value="AALP_AAs40696U000100"/>
</dbReference>
<proteinExistence type="predicted"/>
<gene>
    <name evidence="1" type="ORF">AALP_AAs40696U000100</name>
</gene>
<dbReference type="Proteomes" id="UP000029120">
    <property type="component" value="Unassembled WGS sequence"/>
</dbReference>
<keyword evidence="2" id="KW-1185">Reference proteome</keyword>
<evidence type="ECO:0000313" key="1">
    <source>
        <dbReference type="EMBL" id="KFK24500.1"/>
    </source>
</evidence>
<dbReference type="AlphaFoldDB" id="A0A087G3P8"/>
<dbReference type="EMBL" id="KL968138">
    <property type="protein sequence ID" value="KFK24500.1"/>
    <property type="molecule type" value="Genomic_DNA"/>
</dbReference>
<dbReference type="OrthoDB" id="6270329at2759"/>
<evidence type="ECO:0000313" key="2">
    <source>
        <dbReference type="Proteomes" id="UP000029120"/>
    </source>
</evidence>